<dbReference type="InterPro" id="IPR024572">
    <property type="entry name" value="RcnB"/>
</dbReference>
<evidence type="ECO:0000256" key="1">
    <source>
        <dbReference type="SAM" id="MobiDB-lite"/>
    </source>
</evidence>
<gene>
    <name evidence="3" type="ORF">FSC10_14825</name>
</gene>
<accession>A0AAE7BYJ9</accession>
<feature type="signal peptide" evidence="2">
    <location>
        <begin position="1"/>
        <end position="22"/>
    </location>
</feature>
<dbReference type="AlphaFoldDB" id="A0AAE7BYJ9"/>
<proteinExistence type="predicted"/>
<organism evidence="3 4">
    <name type="scientific">Acinetobacter schindleri</name>
    <dbReference type="NCBI Taxonomy" id="108981"/>
    <lineage>
        <taxon>Bacteria</taxon>
        <taxon>Pseudomonadati</taxon>
        <taxon>Pseudomonadota</taxon>
        <taxon>Gammaproteobacteria</taxon>
        <taxon>Moraxellales</taxon>
        <taxon>Moraxellaceae</taxon>
        <taxon>Acinetobacter</taxon>
    </lineage>
</organism>
<evidence type="ECO:0000256" key="2">
    <source>
        <dbReference type="SAM" id="SignalP"/>
    </source>
</evidence>
<dbReference type="Pfam" id="PF11776">
    <property type="entry name" value="RcnB"/>
    <property type="match status" value="1"/>
</dbReference>
<dbReference type="Proteomes" id="UP000503505">
    <property type="component" value="Chromosome"/>
</dbReference>
<evidence type="ECO:0000313" key="3">
    <source>
        <dbReference type="EMBL" id="QIC68559.1"/>
    </source>
</evidence>
<name>A0AAE7BYJ9_9GAMM</name>
<feature type="chain" id="PRO_5042263734" description="RcnB family protein" evidence="2">
    <location>
        <begin position="23"/>
        <end position="128"/>
    </location>
</feature>
<evidence type="ECO:0008006" key="5">
    <source>
        <dbReference type="Google" id="ProtNLM"/>
    </source>
</evidence>
<feature type="region of interest" description="Disordered" evidence="1">
    <location>
        <begin position="22"/>
        <end position="54"/>
    </location>
</feature>
<keyword evidence="2" id="KW-0732">Signal</keyword>
<reference evidence="3 4" key="1">
    <citation type="submission" date="2019-09" db="EMBL/GenBank/DDBJ databases">
        <title>Non-baumannii Acinetobacter spp. carrying blaNDM-1 isolated in China.</title>
        <authorList>
            <person name="Cui C."/>
            <person name="Chen C."/>
            <person name="Sun J."/>
            <person name="Liu Y."/>
        </authorList>
    </citation>
    <scope>NUCLEOTIDE SEQUENCE [LARGE SCALE GENOMIC DNA]</scope>
    <source>
        <strain evidence="3 4">HZE23-1</strain>
    </source>
</reference>
<dbReference type="Gene3D" id="3.10.450.160">
    <property type="entry name" value="inner membrane protein cigr"/>
    <property type="match status" value="1"/>
</dbReference>
<dbReference type="RefSeq" id="WP_004813919.1">
    <property type="nucleotide sequence ID" value="NZ_BCMD01000040.1"/>
</dbReference>
<feature type="compositionally biased region" description="Basic and acidic residues" evidence="1">
    <location>
        <begin position="37"/>
        <end position="54"/>
    </location>
</feature>
<evidence type="ECO:0000313" key="4">
    <source>
        <dbReference type="Proteomes" id="UP000503505"/>
    </source>
</evidence>
<protein>
    <recommendedName>
        <fullName evidence="5">RcnB family protein</fullName>
    </recommendedName>
</protein>
<sequence>MKKVLTTIALSLSALVATSAMAAPQHDPRYAPHKPAPHWDHKDAKKWEDRRDDRRWNDKRYNNRVVNPSRDWRVGQKLPNQYDNRRFEVSGYEARRLPNAGRNQQWYKINGDYVLVNERNDKIIRILN</sequence>
<dbReference type="EMBL" id="CP044463">
    <property type="protein sequence ID" value="QIC68559.1"/>
    <property type="molecule type" value="Genomic_DNA"/>
</dbReference>